<dbReference type="InterPro" id="IPR021373">
    <property type="entry name" value="DUF2993"/>
</dbReference>
<sequence length="232" mass="24116">MRKFLVVFLILLVVVVVGGDIALRGFAERMVAERVAQQMQTSEQPDVAIGGWAFLPQALGGTYSEITITAGTATVRGVTLEQIEATATEVDAPLSDLVNEPSVVAGQVEGSFVVPYSYFNPHLPEGVTITTENGEPRITGELAIPELGVSTSISAAGEFEVDGGTVTVTPVDIEVSGAPDGVSDMVGDMLTFSVEAPELPFGLTVTEMENVSSGVRITGTGQDVPLMGSEAA</sequence>
<dbReference type="AlphaFoldDB" id="A0A7Z0ER16"/>
<evidence type="ECO:0008006" key="3">
    <source>
        <dbReference type="Google" id="ProtNLM"/>
    </source>
</evidence>
<evidence type="ECO:0000313" key="2">
    <source>
        <dbReference type="Proteomes" id="UP000572051"/>
    </source>
</evidence>
<reference evidence="1 2" key="1">
    <citation type="submission" date="2020-07" db="EMBL/GenBank/DDBJ databases">
        <title>Sequencing the genomes of 1000 actinobacteria strains.</title>
        <authorList>
            <person name="Klenk H.-P."/>
        </authorList>
    </citation>
    <scope>NUCLEOTIDE SEQUENCE [LARGE SCALE GENOMIC DNA]</scope>
    <source>
        <strain evidence="1 2">DSM 44442</strain>
    </source>
</reference>
<dbReference type="Pfam" id="PF11209">
    <property type="entry name" value="LmeA"/>
    <property type="match status" value="1"/>
</dbReference>
<dbReference type="Proteomes" id="UP000572051">
    <property type="component" value="Unassembled WGS sequence"/>
</dbReference>
<keyword evidence="2" id="KW-1185">Reference proteome</keyword>
<comment type="caution">
    <text evidence="1">The sequence shown here is derived from an EMBL/GenBank/DDBJ whole genome shotgun (WGS) entry which is preliminary data.</text>
</comment>
<proteinExistence type="predicted"/>
<accession>A0A7Z0ER16</accession>
<dbReference type="RefSeq" id="WP_179825120.1">
    <property type="nucleotide sequence ID" value="NZ_JACCFS010000001.1"/>
</dbReference>
<gene>
    <name evidence="1" type="ORF">HNR10_003636</name>
</gene>
<dbReference type="EMBL" id="JACCFS010000001">
    <property type="protein sequence ID" value="NYJ35755.1"/>
    <property type="molecule type" value="Genomic_DNA"/>
</dbReference>
<evidence type="ECO:0000313" key="1">
    <source>
        <dbReference type="EMBL" id="NYJ35755.1"/>
    </source>
</evidence>
<name>A0A7Z0ER16_9ACTN</name>
<protein>
    <recommendedName>
        <fullName evidence="3">DUF2993 domain-containing protein</fullName>
    </recommendedName>
</protein>
<organism evidence="1 2">
    <name type="scientific">Nocardiopsis aegyptia</name>
    <dbReference type="NCBI Taxonomy" id="220378"/>
    <lineage>
        <taxon>Bacteria</taxon>
        <taxon>Bacillati</taxon>
        <taxon>Actinomycetota</taxon>
        <taxon>Actinomycetes</taxon>
        <taxon>Streptosporangiales</taxon>
        <taxon>Nocardiopsidaceae</taxon>
        <taxon>Nocardiopsis</taxon>
    </lineage>
</organism>